<accession>A0A0B0HAK4</accession>
<proteinExistence type="predicted"/>
<evidence type="ECO:0000313" key="2">
    <source>
        <dbReference type="EMBL" id="OOY34945.1"/>
    </source>
</evidence>
<reference evidence="2 4" key="2">
    <citation type="submission" date="2016-11" db="EMBL/GenBank/DDBJ databases">
        <title>Mixed transmission modes and dynamic genome evolution in an obligate animal-bacterial symbiosis.</title>
        <authorList>
            <person name="Russell S.L."/>
            <person name="Corbett-Detig R.B."/>
            <person name="Cavanaugh C.M."/>
        </authorList>
    </citation>
    <scope>NUCLEOTIDE SEQUENCE [LARGE SCALE GENOMIC DNA]</scope>
    <source>
        <strain evidence="2">MA-KB16</strain>
    </source>
</reference>
<dbReference type="OrthoDB" id="5734946at2"/>
<evidence type="ECO:0000313" key="4">
    <source>
        <dbReference type="Proteomes" id="UP000190962"/>
    </source>
</evidence>
<dbReference type="AlphaFoldDB" id="A0A0B0HAK4"/>
<evidence type="ECO:0000313" key="3">
    <source>
        <dbReference type="Proteomes" id="UP000030856"/>
    </source>
</evidence>
<comment type="caution">
    <text evidence="1">The sequence shown here is derived from an EMBL/GenBank/DDBJ whole genome shotgun (WGS) entry which is preliminary data.</text>
</comment>
<dbReference type="EMBL" id="JRAA01000003">
    <property type="protein sequence ID" value="KHF24456.1"/>
    <property type="molecule type" value="Genomic_DNA"/>
</dbReference>
<reference evidence="1 3" key="1">
    <citation type="journal article" date="2014" name="BMC Genomics">
        <title>The genome of the intracellular bacterium of the coastal bivalve, Solemya velum: a blueprint for thriving in and out of symbiosis.</title>
        <authorList>
            <person name="Dmytrenko O."/>
            <person name="Russell S.L."/>
            <person name="Loo W.T."/>
            <person name="Fontanez K.M."/>
            <person name="Liao L."/>
            <person name="Roeselers G."/>
            <person name="Sharma R."/>
            <person name="Stewart F.J."/>
            <person name="Newton I.L."/>
            <person name="Woyke T."/>
            <person name="Wu D."/>
            <person name="Lang J.M."/>
            <person name="Eisen J.A."/>
            <person name="Cavanaugh C.M."/>
        </authorList>
    </citation>
    <scope>NUCLEOTIDE SEQUENCE [LARGE SCALE GENOMIC DNA]</scope>
    <source>
        <strain evidence="1 3">WH</strain>
    </source>
</reference>
<dbReference type="Proteomes" id="UP000030856">
    <property type="component" value="Unassembled WGS sequence"/>
</dbReference>
<dbReference type="RefSeq" id="WP_043118627.1">
    <property type="nucleotide sequence ID" value="NZ_JRAA01000003.1"/>
</dbReference>
<dbReference type="Proteomes" id="UP000190962">
    <property type="component" value="Unassembled WGS sequence"/>
</dbReference>
<gene>
    <name evidence="2" type="ORF">BOV88_07450</name>
    <name evidence="1" type="ORF">JV46_28380</name>
</gene>
<name>A0A0B0HAK4_SOVGS</name>
<keyword evidence="3" id="KW-1185">Reference proteome</keyword>
<dbReference type="Pfam" id="PF16137">
    <property type="entry name" value="DUF4845"/>
    <property type="match status" value="1"/>
</dbReference>
<organism evidence="1 3">
    <name type="scientific">Solemya velum gill symbiont</name>
    <dbReference type="NCBI Taxonomy" id="2340"/>
    <lineage>
        <taxon>Bacteria</taxon>
        <taxon>Pseudomonadati</taxon>
        <taxon>Pseudomonadota</taxon>
        <taxon>Gammaproteobacteria</taxon>
        <taxon>sulfur-oxidizing symbionts</taxon>
    </lineage>
</organism>
<dbReference type="EMBL" id="MPNX01000009">
    <property type="protein sequence ID" value="OOY34945.1"/>
    <property type="molecule type" value="Genomic_DNA"/>
</dbReference>
<dbReference type="STRING" id="2340.JV46_28380"/>
<dbReference type="InterPro" id="IPR032314">
    <property type="entry name" value="DUF4845"/>
</dbReference>
<protein>
    <recommendedName>
        <fullName evidence="5">DUF4845 domain-containing protein</fullName>
    </recommendedName>
</protein>
<sequence>MKLLNKQKNQRGESTLSILLLIVAAVLVGTFAFKAVPAYMQNRTIVGILEELQQDPTMKGKSTSQMKELFFKRLRTNSIYEFDKKNFTVKEETRHTVLRVTYSVQKKYMLNIDLLLHFDDSVEIPPN</sequence>
<evidence type="ECO:0008006" key="5">
    <source>
        <dbReference type="Google" id="ProtNLM"/>
    </source>
</evidence>
<dbReference type="GeneID" id="86991719"/>
<evidence type="ECO:0000313" key="1">
    <source>
        <dbReference type="EMBL" id="KHF24456.1"/>
    </source>
</evidence>